<dbReference type="NCBIfam" id="TIGR01494">
    <property type="entry name" value="ATPase_P-type"/>
    <property type="match status" value="2"/>
</dbReference>
<dbReference type="InterPro" id="IPR023299">
    <property type="entry name" value="ATPase_P-typ_cyto_dom_N"/>
</dbReference>
<dbReference type="InterPro" id="IPR004014">
    <property type="entry name" value="ATPase_P-typ_cation-transptr_N"/>
</dbReference>
<feature type="transmembrane region" description="Helical" evidence="12">
    <location>
        <begin position="831"/>
        <end position="855"/>
    </location>
</feature>
<feature type="transmembrane region" description="Helical" evidence="12">
    <location>
        <begin position="235"/>
        <end position="260"/>
    </location>
</feature>
<dbReference type="InterPro" id="IPR006534">
    <property type="entry name" value="P-type_ATPase_IIIA"/>
</dbReference>
<feature type="transmembrane region" description="Helical" evidence="12">
    <location>
        <begin position="266"/>
        <end position="292"/>
    </location>
</feature>
<keyword evidence="3" id="KW-0597">Phosphoprotein</keyword>
<keyword evidence="12" id="KW-0813">Transport</keyword>
<dbReference type="AlphaFoldDB" id="A0AAU9J9D0"/>
<evidence type="ECO:0000256" key="3">
    <source>
        <dbReference type="ARBA" id="ARBA00022553"/>
    </source>
</evidence>
<dbReference type="SUPFAM" id="SSF81665">
    <property type="entry name" value="Calcium ATPase, transmembrane domain M"/>
    <property type="match status" value="1"/>
</dbReference>
<dbReference type="SUPFAM" id="SSF56784">
    <property type="entry name" value="HAD-like"/>
    <property type="match status" value="1"/>
</dbReference>
<keyword evidence="8 12" id="KW-0460">Magnesium</keyword>
<evidence type="ECO:0000256" key="6">
    <source>
        <dbReference type="ARBA" id="ARBA00022741"/>
    </source>
</evidence>
<dbReference type="Gene3D" id="1.20.1110.10">
    <property type="entry name" value="Calcium-transporting ATPase, transmembrane domain"/>
    <property type="match status" value="1"/>
</dbReference>
<dbReference type="PRINTS" id="PR00120">
    <property type="entry name" value="HATPASE"/>
</dbReference>
<dbReference type="SUPFAM" id="SSF81653">
    <property type="entry name" value="Calcium ATPase, transduction domain A"/>
    <property type="match status" value="1"/>
</dbReference>
<evidence type="ECO:0000259" key="13">
    <source>
        <dbReference type="SMART" id="SM00831"/>
    </source>
</evidence>
<dbReference type="Gene3D" id="3.40.50.1000">
    <property type="entry name" value="HAD superfamily/HAD-like"/>
    <property type="match status" value="1"/>
</dbReference>
<dbReference type="FunFam" id="2.70.150.10:FF:000042">
    <property type="entry name" value="Plasma membrane ATPase"/>
    <property type="match status" value="1"/>
</dbReference>
<name>A0AAU9J9D0_9CILI</name>
<dbReference type="GO" id="GO:0005524">
    <property type="term" value="F:ATP binding"/>
    <property type="evidence" value="ECO:0007669"/>
    <property type="project" value="UniProtKB-UniRule"/>
</dbReference>
<dbReference type="Pfam" id="PF00702">
    <property type="entry name" value="Hydrolase"/>
    <property type="match status" value="1"/>
</dbReference>
<evidence type="ECO:0000256" key="9">
    <source>
        <dbReference type="ARBA" id="ARBA00022967"/>
    </source>
</evidence>
<protein>
    <recommendedName>
        <fullName evidence="12">Plasma membrane ATPase</fullName>
        <ecNumber evidence="12">7.1.2.1</ecNumber>
    </recommendedName>
</protein>
<dbReference type="Gene3D" id="3.40.1110.10">
    <property type="entry name" value="Calcium-transporting ATPase, cytoplasmic domain N"/>
    <property type="match status" value="1"/>
</dbReference>
<feature type="transmembrane region" description="Helical" evidence="12">
    <location>
        <begin position="743"/>
        <end position="763"/>
    </location>
</feature>
<dbReference type="FunFam" id="3.40.50.1000:FF:000211">
    <property type="entry name" value="Plasma membrane ATPase"/>
    <property type="match status" value="1"/>
</dbReference>
<dbReference type="PANTHER" id="PTHR42861">
    <property type="entry name" value="CALCIUM-TRANSPORTING ATPASE"/>
    <property type="match status" value="1"/>
</dbReference>
<feature type="transmembrane region" description="Helical" evidence="12">
    <location>
        <begin position="87"/>
        <end position="107"/>
    </location>
</feature>
<dbReference type="InterPro" id="IPR008250">
    <property type="entry name" value="ATPase_P-typ_transduc_dom_A_sf"/>
</dbReference>
<keyword evidence="5" id="KW-0479">Metal-binding</keyword>
<dbReference type="Proteomes" id="UP001162131">
    <property type="component" value="Unassembled WGS sequence"/>
</dbReference>
<dbReference type="PRINTS" id="PR00119">
    <property type="entry name" value="CATATPASE"/>
</dbReference>
<feature type="transmembrane region" description="Helical" evidence="12">
    <location>
        <begin position="60"/>
        <end position="81"/>
    </location>
</feature>
<comment type="catalytic activity">
    <reaction evidence="12">
        <text>ATP + H2O + H(+)(in) = ADP + phosphate + 2 H(+)(out)</text>
        <dbReference type="Rhea" id="RHEA:20852"/>
        <dbReference type="ChEBI" id="CHEBI:15377"/>
        <dbReference type="ChEBI" id="CHEBI:15378"/>
        <dbReference type="ChEBI" id="CHEBI:30616"/>
        <dbReference type="ChEBI" id="CHEBI:43474"/>
        <dbReference type="ChEBI" id="CHEBI:456216"/>
        <dbReference type="EC" id="7.1.2.1"/>
    </reaction>
</comment>
<dbReference type="SUPFAM" id="SSF81660">
    <property type="entry name" value="Metal cation-transporting ATPase, ATP-binding domain N"/>
    <property type="match status" value="1"/>
</dbReference>
<reference evidence="14" key="1">
    <citation type="submission" date="2021-09" db="EMBL/GenBank/DDBJ databases">
        <authorList>
            <consortium name="AG Swart"/>
            <person name="Singh M."/>
            <person name="Singh A."/>
            <person name="Seah K."/>
            <person name="Emmerich C."/>
        </authorList>
    </citation>
    <scope>NUCLEOTIDE SEQUENCE</scope>
    <source>
        <strain evidence="14">ATCC30299</strain>
    </source>
</reference>
<comment type="caution">
    <text evidence="14">The sequence shown here is derived from an EMBL/GenBank/DDBJ whole genome shotgun (WGS) entry which is preliminary data.</text>
</comment>
<feature type="transmembrane region" description="Helical" evidence="12">
    <location>
        <begin position="629"/>
        <end position="650"/>
    </location>
</feature>
<keyword evidence="7 12" id="KW-0067">ATP-binding</keyword>
<evidence type="ECO:0000256" key="5">
    <source>
        <dbReference type="ARBA" id="ARBA00022723"/>
    </source>
</evidence>
<evidence type="ECO:0000256" key="10">
    <source>
        <dbReference type="ARBA" id="ARBA00022989"/>
    </source>
</evidence>
<dbReference type="InterPro" id="IPR023214">
    <property type="entry name" value="HAD_sf"/>
</dbReference>
<sequence>MGDYSKLAENHEPEIQALALSPETQAELNTGSDGLSSEEVILRFQRDGPNLLPEKREKSCLWYLGYLWGPIPLMIWAAITFEILRDAWVSFFVLLILQFINGIMKWYQDRGSRTSIKKLKTSLLPQTYVKREGRCEQVASKDLVIGDRIKIKIGDIAPADLVLCEGSCEFDLSSISGESFPVKKGEGQVVYQGSICKKGEMEAIVLATGIRTFLYKSKQKFTVKSEKTSFEKANFWISVSLLIVSTMLVGVILAVVLVRGNDILESLSICTVLLVASIPIAMQLVCTTVLAVGANTMASKKTIVARLNSIEKLAGMNLLCVKKTGMLTRNDLTAQQPVLLRRYTIEDIFLSAGLASKRTPGSQDPIDKCITEYATQKCRINFQAYDELEFIPFDSKKKRCEVLVQNTRTGDRFKCTKGSPQIILAMAQDPEIENEVTKQVEELSVRGYRAIGVARTNKDGKWSMIGLIPLYDPPREDAKDSIEKAFQMQIGIKLVTGDQMAISKETAKLLNLGDKIYHGEIVCFDTTEEQKENLDSVLDHADGFAEVFPEHKYIIVKLLQEKGYKVGVMGSNVNDVAALKKADVGIAVYGALDAAKSASDIILTYPGLSVIMAAVHEARKTFQRLNNYYTYRIACTLQLLLFFATTMILINPSKKHCNQGDCDKVPNTFALPVISLVIITVLNDGTIISIAYDNVAANTKPYKLSLSMILWNSLILGIIPYVSSVALLLMAIGHMDTNHPNRILKFFGIGALNYGEILTMMYLKVSLSDYLTVFAARTSDWFWSSKPTKLLMFSAAVAILIATLLSVYWFLHYFEWTDEKSDFPSMKPIGWGTAGFVWGYNIVFFIFQDLIKVFIHKQQQVRSQNENYYLSSGVVDENFLVFTGSVQSKNSIVTKRSMIAANED</sequence>
<evidence type="ECO:0000256" key="12">
    <source>
        <dbReference type="RuleBase" id="RU362083"/>
    </source>
</evidence>
<keyword evidence="9 12" id="KW-1278">Translocase</keyword>
<evidence type="ECO:0000256" key="8">
    <source>
        <dbReference type="ARBA" id="ARBA00022842"/>
    </source>
</evidence>
<evidence type="ECO:0000313" key="14">
    <source>
        <dbReference type="EMBL" id="CAG9323875.1"/>
    </source>
</evidence>
<comment type="similarity">
    <text evidence="2 12">Belongs to the cation transport ATPase (P-type) (TC 3.A.3) family. Type IIIA subfamily.</text>
</comment>
<dbReference type="SMART" id="SM00831">
    <property type="entry name" value="Cation_ATPase_N"/>
    <property type="match status" value="1"/>
</dbReference>
<evidence type="ECO:0000256" key="2">
    <source>
        <dbReference type="ARBA" id="ARBA00008804"/>
    </source>
</evidence>
<dbReference type="EC" id="7.1.2.1" evidence="12"/>
<dbReference type="Gene3D" id="2.70.150.10">
    <property type="entry name" value="Calcium-transporting ATPase, cytoplasmic transduction domain A"/>
    <property type="match status" value="1"/>
</dbReference>
<dbReference type="InterPro" id="IPR059000">
    <property type="entry name" value="ATPase_P-type_domA"/>
</dbReference>
<dbReference type="Pfam" id="PF00122">
    <property type="entry name" value="E1-E2_ATPase"/>
    <property type="match status" value="1"/>
</dbReference>
<keyword evidence="12" id="KW-0375">Hydrogen ion transport</keyword>
<keyword evidence="6 12" id="KW-0547">Nucleotide-binding</keyword>
<feature type="domain" description="Cation-transporting P-type ATPase N-terminal" evidence="13">
    <location>
        <begin position="16"/>
        <end position="87"/>
    </location>
</feature>
<dbReference type="InterPro" id="IPR001757">
    <property type="entry name" value="P_typ_ATPase"/>
</dbReference>
<gene>
    <name evidence="14" type="ORF">BSTOLATCC_MIC34911</name>
</gene>
<dbReference type="GO" id="GO:0005886">
    <property type="term" value="C:plasma membrane"/>
    <property type="evidence" value="ECO:0007669"/>
    <property type="project" value="UniProtKB-SubCell"/>
</dbReference>
<accession>A0AAU9J9D0</accession>
<keyword evidence="11 12" id="KW-0472">Membrane</keyword>
<evidence type="ECO:0000256" key="4">
    <source>
        <dbReference type="ARBA" id="ARBA00022692"/>
    </source>
</evidence>
<feature type="transmembrane region" description="Helical" evidence="12">
    <location>
        <begin position="670"/>
        <end position="692"/>
    </location>
</feature>
<keyword evidence="15" id="KW-1185">Reference proteome</keyword>
<dbReference type="Pfam" id="PF00690">
    <property type="entry name" value="Cation_ATPase_N"/>
    <property type="match status" value="1"/>
</dbReference>
<dbReference type="GO" id="GO:0016887">
    <property type="term" value="F:ATP hydrolysis activity"/>
    <property type="evidence" value="ECO:0007669"/>
    <property type="project" value="InterPro"/>
</dbReference>
<keyword evidence="10 12" id="KW-1133">Transmembrane helix</keyword>
<comment type="subcellular location">
    <subcellularLocation>
        <location evidence="12">Cell membrane</location>
        <topology evidence="12">Multi-pass membrane protein</topology>
    </subcellularLocation>
    <subcellularLocation>
        <location evidence="1">Membrane</location>
        <topology evidence="1">Multi-pass membrane protein</topology>
    </subcellularLocation>
</comment>
<dbReference type="FunFam" id="3.40.1110.10:FF:000005">
    <property type="entry name" value="Plasma membrane ATPase"/>
    <property type="match status" value="1"/>
</dbReference>
<keyword evidence="4 12" id="KW-0812">Transmembrane</keyword>
<feature type="transmembrane region" description="Helical" evidence="12">
    <location>
        <begin position="704"/>
        <end position="731"/>
    </location>
</feature>
<dbReference type="GO" id="GO:0046872">
    <property type="term" value="F:metal ion binding"/>
    <property type="evidence" value="ECO:0007669"/>
    <property type="project" value="UniProtKB-KW"/>
</dbReference>
<evidence type="ECO:0000256" key="7">
    <source>
        <dbReference type="ARBA" id="ARBA00022840"/>
    </source>
</evidence>
<dbReference type="EMBL" id="CAJZBQ010000035">
    <property type="protein sequence ID" value="CAG9323875.1"/>
    <property type="molecule type" value="Genomic_DNA"/>
</dbReference>
<dbReference type="GO" id="GO:0008553">
    <property type="term" value="F:P-type proton-exporting transporter activity"/>
    <property type="evidence" value="ECO:0007669"/>
    <property type="project" value="UniProtKB-UniRule"/>
</dbReference>
<keyword evidence="12" id="KW-0406">Ion transport</keyword>
<organism evidence="14 15">
    <name type="scientific">Blepharisma stoltei</name>
    <dbReference type="NCBI Taxonomy" id="1481888"/>
    <lineage>
        <taxon>Eukaryota</taxon>
        <taxon>Sar</taxon>
        <taxon>Alveolata</taxon>
        <taxon>Ciliophora</taxon>
        <taxon>Postciliodesmatophora</taxon>
        <taxon>Heterotrichea</taxon>
        <taxon>Heterotrichida</taxon>
        <taxon>Blepharismidae</taxon>
        <taxon>Blepharisma</taxon>
    </lineage>
</organism>
<feature type="transmembrane region" description="Helical" evidence="12">
    <location>
        <begin position="790"/>
        <end position="811"/>
    </location>
</feature>
<dbReference type="NCBIfam" id="TIGR01647">
    <property type="entry name" value="ATPase-IIIA_H"/>
    <property type="match status" value="1"/>
</dbReference>
<dbReference type="GO" id="GO:0120029">
    <property type="term" value="P:proton export across plasma membrane"/>
    <property type="evidence" value="ECO:0007669"/>
    <property type="project" value="UniProtKB-UniRule"/>
</dbReference>
<proteinExistence type="inferred from homology"/>
<evidence type="ECO:0000256" key="11">
    <source>
        <dbReference type="ARBA" id="ARBA00023136"/>
    </source>
</evidence>
<dbReference type="InterPro" id="IPR036412">
    <property type="entry name" value="HAD-like_sf"/>
</dbReference>
<evidence type="ECO:0000313" key="15">
    <source>
        <dbReference type="Proteomes" id="UP001162131"/>
    </source>
</evidence>
<evidence type="ECO:0000256" key="1">
    <source>
        <dbReference type="ARBA" id="ARBA00004141"/>
    </source>
</evidence>
<dbReference type="InterPro" id="IPR023298">
    <property type="entry name" value="ATPase_P-typ_TM_dom_sf"/>
</dbReference>